<dbReference type="InterPro" id="IPR052044">
    <property type="entry name" value="PKS_Associated_Protein"/>
</dbReference>
<accession>A0A7D7SHJ7</accession>
<organism evidence="2 3">
    <name type="scientific">Neisseria shayeganii</name>
    <dbReference type="NCBI Taxonomy" id="607712"/>
    <lineage>
        <taxon>Bacteria</taxon>
        <taxon>Pseudomonadati</taxon>
        <taxon>Pseudomonadota</taxon>
        <taxon>Betaproteobacteria</taxon>
        <taxon>Neisseriales</taxon>
        <taxon>Neisseriaceae</taxon>
        <taxon>Neisseria</taxon>
    </lineage>
</organism>
<evidence type="ECO:0000313" key="2">
    <source>
        <dbReference type="EMBL" id="QMT40107.1"/>
    </source>
</evidence>
<gene>
    <name evidence="2" type="ORF">H3L94_09670</name>
</gene>
<dbReference type="InterPro" id="IPR011051">
    <property type="entry name" value="RmlC_Cupin_sf"/>
</dbReference>
<dbReference type="PANTHER" id="PTHR36114:SF1">
    <property type="entry name" value="16.7 KDA PROTEIN IN WHIE LOCUS"/>
    <property type="match status" value="1"/>
</dbReference>
<reference evidence="2 3" key="1">
    <citation type="submission" date="2020-07" db="EMBL/GenBank/DDBJ databases">
        <title>Genomic diversity of species in the Neisseriaceae family.</title>
        <authorList>
            <person name="Vincent A.T."/>
            <person name="Bernet E."/>
            <person name="Veyrier F.J."/>
        </authorList>
    </citation>
    <scope>NUCLEOTIDE SEQUENCE [LARGE SCALE GENOMIC DNA]</scope>
    <source>
        <strain evidence="2 3">DSM 22244</strain>
    </source>
</reference>
<dbReference type="Pfam" id="PF07883">
    <property type="entry name" value="Cupin_2"/>
    <property type="match status" value="1"/>
</dbReference>
<dbReference type="RefSeq" id="WP_182121849.1">
    <property type="nucleotide sequence ID" value="NZ_CP059567.1"/>
</dbReference>
<dbReference type="EMBL" id="CP059567">
    <property type="protein sequence ID" value="QMT40107.1"/>
    <property type="molecule type" value="Genomic_DNA"/>
</dbReference>
<evidence type="ECO:0000259" key="1">
    <source>
        <dbReference type="Pfam" id="PF07883"/>
    </source>
</evidence>
<feature type="domain" description="Cupin type-2" evidence="1">
    <location>
        <begin position="38"/>
        <end position="91"/>
    </location>
</feature>
<dbReference type="AlphaFoldDB" id="A0A7D7SHJ7"/>
<dbReference type="PANTHER" id="PTHR36114">
    <property type="entry name" value="16.7 KDA PROTEIN IN WHIE LOCUS"/>
    <property type="match status" value="1"/>
</dbReference>
<dbReference type="InterPro" id="IPR014710">
    <property type="entry name" value="RmlC-like_jellyroll"/>
</dbReference>
<proteinExistence type="predicted"/>
<sequence>MHAPLSLYAELEKLRDYWQPALFEQGDFGFRLVKFAGDFEWHSHAGSDKVILVLSGEMGVRFADGRDDVRIRAGELFVLSKGVRHQPYAENECAIVLIEQAGKGG</sequence>
<dbReference type="Proteomes" id="UP000514752">
    <property type="component" value="Chromosome"/>
</dbReference>
<evidence type="ECO:0000313" key="3">
    <source>
        <dbReference type="Proteomes" id="UP000514752"/>
    </source>
</evidence>
<name>A0A7D7SHJ7_9NEIS</name>
<protein>
    <submittedName>
        <fullName evidence="2">Cupin domain-containing protein</fullName>
    </submittedName>
</protein>
<dbReference type="Gene3D" id="2.60.120.10">
    <property type="entry name" value="Jelly Rolls"/>
    <property type="match status" value="1"/>
</dbReference>
<dbReference type="InterPro" id="IPR013096">
    <property type="entry name" value="Cupin_2"/>
</dbReference>
<dbReference type="KEGG" id="nsg:H3L94_09670"/>
<dbReference type="CDD" id="cd02226">
    <property type="entry name" value="cupin_YdbB-like"/>
    <property type="match status" value="1"/>
</dbReference>
<dbReference type="SUPFAM" id="SSF51182">
    <property type="entry name" value="RmlC-like cupins"/>
    <property type="match status" value="1"/>
</dbReference>